<comment type="cofactor">
    <cofactor evidence="2">
        <name>Mg(2+)</name>
        <dbReference type="ChEBI" id="CHEBI:18420"/>
    </cofactor>
</comment>
<dbReference type="AlphaFoldDB" id="A0A8C5IJE2"/>
<feature type="compositionally biased region" description="Basic and acidic residues" evidence="3">
    <location>
        <begin position="142"/>
        <end position="155"/>
    </location>
</feature>
<dbReference type="EC" id="5.6.2.3" evidence="2"/>
<evidence type="ECO:0000256" key="2">
    <source>
        <dbReference type="RuleBase" id="RU363044"/>
    </source>
</evidence>
<keyword evidence="2" id="KW-0378">Hydrolase</keyword>
<comment type="similarity">
    <text evidence="2">Belongs to the helicase family.</text>
</comment>
<dbReference type="Pfam" id="PF25344">
    <property type="entry name" value="PH_LRR1"/>
    <property type="match status" value="1"/>
</dbReference>
<evidence type="ECO:0000313" key="6">
    <source>
        <dbReference type="Ensembl" id="ENSJHYP00000005264.1"/>
    </source>
</evidence>
<dbReference type="Ensembl" id="ENSJHYT00000006466.1">
    <property type="protein sequence ID" value="ENSJHYP00000005264.1"/>
    <property type="gene ID" value="ENSJHYG00000004312.1"/>
</dbReference>
<accession>A0A8C5IJE2</accession>
<evidence type="ECO:0000256" key="1">
    <source>
        <dbReference type="ARBA" id="ARBA00023242"/>
    </source>
</evidence>
<feature type="domain" description="DNA helicase Pif1-like DEAD-box helicase" evidence="4">
    <location>
        <begin position="168"/>
        <end position="341"/>
    </location>
</feature>
<sequence>MEAAELRCTAAVEQPLPGGLAPRRRLMRNATVLLGRNELRQPVLRVAGGSGAAAAVLSFVLAGDAVRLFTRFAGEGRAAVRVGPDGAQVLLSDCPPDALRRFLRLLRLKVAAGPREAPRRPRLLERPPPSFSVISPVQERDLLGGHGRGQERGQRPAEVSAGARGRPGGARQEHLLHRILGSLPPNITYATASTGVAACHIGGTTLHAFAGIGSGKAPLEQCIQLAERPGVRQHWLACQHLIIDEISMVDGKFFDKLEAVARAVRKRDEPFGGIQLIICGDFLQLPPVRKANEEIKFCFQAKSWRKCIHINMELTEVRRQTDKTFVSILSAIRLGRCTEEVTRQLMQTAAHKSERDGILATRLCTHKDDVEITNERRLQQLPGELSGGNCWFSCSEQRGLPKVRFLCGVTQLIKMEKWVIKGPSGVHLSRQQLPLKLAWAISIHKSQGMSLDCVEISLSRVFESGQAYVALSRARSLAGLRVLDFDPKAVRADPAVLHFYRHLRHHQLPAQVKENATQQSCPVPPA</sequence>
<protein>
    <recommendedName>
        <fullName evidence="2">ATP-dependent DNA helicase</fullName>
        <ecNumber evidence="2">5.6.2.3</ecNumber>
    </recommendedName>
</protein>
<dbReference type="InterPro" id="IPR057437">
    <property type="entry name" value="PIF1/LRR1_PH"/>
</dbReference>
<keyword evidence="2" id="KW-0347">Helicase</keyword>
<dbReference type="InterPro" id="IPR027417">
    <property type="entry name" value="P-loop_NTPase"/>
</dbReference>
<dbReference type="SUPFAM" id="SSF52540">
    <property type="entry name" value="P-loop containing nucleoside triphosphate hydrolases"/>
    <property type="match status" value="2"/>
</dbReference>
<keyword evidence="7" id="KW-1185">Reference proteome</keyword>
<dbReference type="Proteomes" id="UP000694408">
    <property type="component" value="Unplaced"/>
</dbReference>
<dbReference type="Pfam" id="PF05970">
    <property type="entry name" value="PIF1"/>
    <property type="match status" value="1"/>
</dbReference>
<keyword evidence="1" id="KW-0539">Nucleus</keyword>
<evidence type="ECO:0000313" key="7">
    <source>
        <dbReference type="Proteomes" id="UP000694408"/>
    </source>
</evidence>
<dbReference type="GO" id="GO:0006281">
    <property type="term" value="P:DNA repair"/>
    <property type="evidence" value="ECO:0007669"/>
    <property type="project" value="UniProtKB-KW"/>
</dbReference>
<dbReference type="InterPro" id="IPR010285">
    <property type="entry name" value="DNA_helicase_pif1-like_DEAD"/>
</dbReference>
<reference evidence="6" key="1">
    <citation type="submission" date="2025-08" db="UniProtKB">
        <authorList>
            <consortium name="Ensembl"/>
        </authorList>
    </citation>
    <scope>IDENTIFICATION</scope>
</reference>
<name>A0A8C5IJE2_JUNHY</name>
<dbReference type="GO" id="GO:0016787">
    <property type="term" value="F:hydrolase activity"/>
    <property type="evidence" value="ECO:0007669"/>
    <property type="project" value="UniProtKB-KW"/>
</dbReference>
<keyword evidence="2" id="KW-0234">DNA repair</keyword>
<dbReference type="FunFam" id="3.40.50.300:FF:000805">
    <property type="entry name" value="ATP-dependent DNA helicase PIF1"/>
    <property type="match status" value="1"/>
</dbReference>
<dbReference type="PANTHER" id="PTHR47642">
    <property type="entry name" value="ATP-DEPENDENT DNA HELICASE"/>
    <property type="match status" value="1"/>
</dbReference>
<feature type="region of interest" description="Disordered" evidence="3">
    <location>
        <begin position="142"/>
        <end position="170"/>
    </location>
</feature>
<evidence type="ECO:0000259" key="5">
    <source>
        <dbReference type="Pfam" id="PF25344"/>
    </source>
</evidence>
<dbReference type="CDD" id="cd18037">
    <property type="entry name" value="DEXSc_Pif1_like"/>
    <property type="match status" value="1"/>
</dbReference>
<organism evidence="6 7">
    <name type="scientific">Junco hyemalis</name>
    <name type="common">Dark-eyed junco</name>
    <dbReference type="NCBI Taxonomy" id="40217"/>
    <lineage>
        <taxon>Eukaryota</taxon>
        <taxon>Metazoa</taxon>
        <taxon>Chordata</taxon>
        <taxon>Craniata</taxon>
        <taxon>Vertebrata</taxon>
        <taxon>Euteleostomi</taxon>
        <taxon>Archelosauria</taxon>
        <taxon>Archosauria</taxon>
        <taxon>Dinosauria</taxon>
        <taxon>Saurischia</taxon>
        <taxon>Theropoda</taxon>
        <taxon>Coelurosauria</taxon>
        <taxon>Aves</taxon>
        <taxon>Neognathae</taxon>
        <taxon>Neoaves</taxon>
        <taxon>Telluraves</taxon>
        <taxon>Australaves</taxon>
        <taxon>Passeriformes</taxon>
        <taxon>Passerellidae</taxon>
        <taxon>Junco</taxon>
    </lineage>
</organism>
<keyword evidence="2" id="KW-0067">ATP-binding</keyword>
<comment type="catalytic activity">
    <reaction evidence="2">
        <text>ATP + H2O = ADP + phosphate + H(+)</text>
        <dbReference type="Rhea" id="RHEA:13065"/>
        <dbReference type="ChEBI" id="CHEBI:15377"/>
        <dbReference type="ChEBI" id="CHEBI:15378"/>
        <dbReference type="ChEBI" id="CHEBI:30616"/>
        <dbReference type="ChEBI" id="CHEBI:43474"/>
        <dbReference type="ChEBI" id="CHEBI:456216"/>
        <dbReference type="EC" id="5.6.2.3"/>
    </reaction>
</comment>
<proteinExistence type="inferred from homology"/>
<reference evidence="6" key="2">
    <citation type="submission" date="2025-09" db="UniProtKB">
        <authorList>
            <consortium name="Ensembl"/>
        </authorList>
    </citation>
    <scope>IDENTIFICATION</scope>
</reference>
<evidence type="ECO:0000256" key="3">
    <source>
        <dbReference type="SAM" id="MobiDB-lite"/>
    </source>
</evidence>
<dbReference type="OMA" id="ERIDSWP"/>
<dbReference type="CDD" id="cd18809">
    <property type="entry name" value="SF1_C_RecD"/>
    <property type="match status" value="1"/>
</dbReference>
<keyword evidence="2" id="KW-0547">Nucleotide-binding</keyword>
<feature type="domain" description="PIF1/LRR1 pleckstrin homology" evidence="5">
    <location>
        <begin position="5"/>
        <end position="111"/>
    </location>
</feature>
<dbReference type="GO" id="GO:0043139">
    <property type="term" value="F:5'-3' DNA helicase activity"/>
    <property type="evidence" value="ECO:0007669"/>
    <property type="project" value="UniProtKB-EC"/>
</dbReference>
<dbReference type="GO" id="GO:0005524">
    <property type="term" value="F:ATP binding"/>
    <property type="evidence" value="ECO:0007669"/>
    <property type="project" value="UniProtKB-KW"/>
</dbReference>
<dbReference type="GO" id="GO:0000723">
    <property type="term" value="P:telomere maintenance"/>
    <property type="evidence" value="ECO:0007669"/>
    <property type="project" value="InterPro"/>
</dbReference>
<dbReference type="InterPro" id="IPR051055">
    <property type="entry name" value="PIF1_helicase"/>
</dbReference>
<keyword evidence="2" id="KW-0233">DNA recombination</keyword>
<keyword evidence="2" id="KW-0227">DNA damage</keyword>
<dbReference type="Gene3D" id="3.40.50.300">
    <property type="entry name" value="P-loop containing nucleotide triphosphate hydrolases"/>
    <property type="match status" value="2"/>
</dbReference>
<dbReference type="PANTHER" id="PTHR47642:SF7">
    <property type="entry name" value="ATP-DEPENDENT DNA HELICASE PIF1"/>
    <property type="match status" value="1"/>
</dbReference>
<dbReference type="GO" id="GO:0006310">
    <property type="term" value="P:DNA recombination"/>
    <property type="evidence" value="ECO:0007669"/>
    <property type="project" value="UniProtKB-KW"/>
</dbReference>
<evidence type="ECO:0000259" key="4">
    <source>
        <dbReference type="Pfam" id="PF05970"/>
    </source>
</evidence>